<feature type="short sequence motif" description="TonB C-terminal box" evidence="10">
    <location>
        <begin position="848"/>
        <end position="865"/>
    </location>
</feature>
<keyword evidence="6 11" id="KW-0798">TonB box</keyword>
<sequence>MTTESVVSKAVRRGLIFSSITAVALGTAGFATAQENNGADNVERIAVTGSRIKRSDMESASPVTVIDADSLKSMGVTSIDSVLQDLTSAGGAMTNPGLNNGSQGNATIDLRGLGAQRTLVLVNGRRMIASGTGAASTVDLNTIPVSMVERIEILKDGASAVYGSDAVSGVVNIILKRDFEGFELNAQTGMSGESDAEETSIDLTLGGSFDRGNIVIGVQYTDRGEASQGDRSYSDCPIVEDDNNNLSCGGSSYTPGGTIWAEDGTYKGDDDNSWREFGDDDYYNYSTDSYLYTPMERINLTAVGTYELTDTTIGSIETTYTKRTSDQTMAPQPVWFDFEYADWMDTGADHPFEAGDELSYGRRLTDVGTRDFSQVVDTVRVVLALEGEFESGWTWDASLNYGRNDSTDSLDNLVNMGSIQEDIDTMKFNPLAQESWADLSEYVYTEQNSGGSEMKVFAASVAGELFEVPAGYVSMAAGVEYREEDAWFTPDSLTAQGLANDPATESTSGGFDVTELYAEFVVPLLQDKPFAESIEMTAAARYFDYSTFDSDYTWKLGATWRVNSELMFRGVSSTAFRAPSVDELYGGAATSFEYVEHDIAQDQAEVTVGGNEELTPEEARTITVGVVIEPEFLEGFSATVDYYSIEIDNAIAEIDSQYIVDLCMDNAGNAINTDNAVCQSSNISFDNSNRIAFDNGLQNIGSEETSGVDINFTYTFETSNIDWRVTLDTTYLSEYKVEVAGETVDYAGLITQNIGSYAEWKSNLGVSASGDKWDVNYQARYIGDLDSASCADDPSSCNSPTTGTIIYHDLSGAYAVTDSTTVRVGVNNLLDEEPPYYSGYNDSNTDPYTYDTLGRYFYASFNMKF</sequence>
<evidence type="ECO:0000259" key="13">
    <source>
        <dbReference type="Pfam" id="PF00593"/>
    </source>
</evidence>
<evidence type="ECO:0000313" key="15">
    <source>
        <dbReference type="EMBL" id="QIZ76948.1"/>
    </source>
</evidence>
<evidence type="ECO:0000256" key="11">
    <source>
        <dbReference type="RuleBase" id="RU003357"/>
    </source>
</evidence>
<keyword evidence="16" id="KW-1185">Reference proteome</keyword>
<evidence type="ECO:0000313" key="16">
    <source>
        <dbReference type="Proteomes" id="UP000501602"/>
    </source>
</evidence>
<evidence type="ECO:0000256" key="4">
    <source>
        <dbReference type="ARBA" id="ARBA00022692"/>
    </source>
</evidence>
<dbReference type="InterPro" id="IPR036942">
    <property type="entry name" value="Beta-barrel_TonB_sf"/>
</dbReference>
<protein>
    <submittedName>
        <fullName evidence="15">TonB-dependent receptor</fullName>
    </submittedName>
</protein>
<dbReference type="Gene3D" id="2.170.130.10">
    <property type="entry name" value="TonB-dependent receptor, plug domain"/>
    <property type="match status" value="1"/>
</dbReference>
<keyword evidence="8 9" id="KW-0998">Cell outer membrane</keyword>
<keyword evidence="2 9" id="KW-0813">Transport</keyword>
<evidence type="ECO:0000256" key="2">
    <source>
        <dbReference type="ARBA" id="ARBA00022448"/>
    </source>
</evidence>
<evidence type="ECO:0000259" key="14">
    <source>
        <dbReference type="Pfam" id="PF07715"/>
    </source>
</evidence>
<dbReference type="PROSITE" id="PS52016">
    <property type="entry name" value="TONB_DEPENDENT_REC_3"/>
    <property type="match status" value="1"/>
</dbReference>
<evidence type="ECO:0000256" key="7">
    <source>
        <dbReference type="ARBA" id="ARBA00023136"/>
    </source>
</evidence>
<keyword evidence="7 9" id="KW-0472">Membrane</keyword>
<dbReference type="GO" id="GO:0009279">
    <property type="term" value="C:cell outer membrane"/>
    <property type="evidence" value="ECO:0007669"/>
    <property type="project" value="UniProtKB-SubCell"/>
</dbReference>
<dbReference type="SUPFAM" id="SSF56935">
    <property type="entry name" value="Porins"/>
    <property type="match status" value="1"/>
</dbReference>
<dbReference type="InterPro" id="IPR012910">
    <property type="entry name" value="Plug_dom"/>
</dbReference>
<dbReference type="AlphaFoldDB" id="A0A6H1UDM9"/>
<dbReference type="Gene3D" id="2.40.170.20">
    <property type="entry name" value="TonB-dependent receptor, beta-barrel domain"/>
    <property type="match status" value="1"/>
</dbReference>
<evidence type="ECO:0000256" key="12">
    <source>
        <dbReference type="SAM" id="SignalP"/>
    </source>
</evidence>
<comment type="subcellular location">
    <subcellularLocation>
        <location evidence="1 9">Cell outer membrane</location>
        <topology evidence="1 9">Multi-pass membrane protein</topology>
    </subcellularLocation>
</comment>
<reference evidence="15 16" key="1">
    <citation type="submission" date="2020-04" db="EMBL/GenBank/DDBJ databases">
        <title>Ferrimonas sp. S7 isolated from sea water.</title>
        <authorList>
            <person name="Bae S.S."/>
            <person name="Baek K."/>
        </authorList>
    </citation>
    <scope>NUCLEOTIDE SEQUENCE [LARGE SCALE GENOMIC DNA]</scope>
    <source>
        <strain evidence="15 16">S7</strain>
    </source>
</reference>
<evidence type="ECO:0000256" key="8">
    <source>
        <dbReference type="ARBA" id="ARBA00023237"/>
    </source>
</evidence>
<gene>
    <name evidence="15" type="ORF">HER31_08705</name>
</gene>
<dbReference type="Proteomes" id="UP000501602">
    <property type="component" value="Chromosome"/>
</dbReference>
<keyword evidence="15" id="KW-0675">Receptor</keyword>
<accession>A0A6H1UDM9</accession>
<dbReference type="InterPro" id="IPR039426">
    <property type="entry name" value="TonB-dep_rcpt-like"/>
</dbReference>
<feature type="chain" id="PRO_5026028199" evidence="12">
    <location>
        <begin position="34"/>
        <end position="865"/>
    </location>
</feature>
<dbReference type="PANTHER" id="PTHR47234:SF2">
    <property type="entry name" value="TONB-DEPENDENT RECEPTOR"/>
    <property type="match status" value="1"/>
</dbReference>
<proteinExistence type="inferred from homology"/>
<dbReference type="RefSeq" id="WP_168660209.1">
    <property type="nucleotide sequence ID" value="NZ_CP051180.1"/>
</dbReference>
<name>A0A6H1UDM9_9GAMM</name>
<dbReference type="PANTHER" id="PTHR47234">
    <property type="match status" value="1"/>
</dbReference>
<feature type="domain" description="TonB-dependent receptor plug" evidence="14">
    <location>
        <begin position="57"/>
        <end position="170"/>
    </location>
</feature>
<dbReference type="Pfam" id="PF07715">
    <property type="entry name" value="Plug"/>
    <property type="match status" value="1"/>
</dbReference>
<keyword evidence="4 9" id="KW-0812">Transmembrane</keyword>
<organism evidence="15 16">
    <name type="scientific">Ferrimonas lipolytica</name>
    <dbReference type="NCBI Taxonomy" id="2724191"/>
    <lineage>
        <taxon>Bacteria</taxon>
        <taxon>Pseudomonadati</taxon>
        <taxon>Pseudomonadota</taxon>
        <taxon>Gammaproteobacteria</taxon>
        <taxon>Alteromonadales</taxon>
        <taxon>Ferrimonadaceae</taxon>
        <taxon>Ferrimonas</taxon>
    </lineage>
</organism>
<evidence type="ECO:0000256" key="6">
    <source>
        <dbReference type="ARBA" id="ARBA00023077"/>
    </source>
</evidence>
<dbReference type="Pfam" id="PF00593">
    <property type="entry name" value="TonB_dep_Rec_b-barrel"/>
    <property type="match status" value="1"/>
</dbReference>
<evidence type="ECO:0000256" key="5">
    <source>
        <dbReference type="ARBA" id="ARBA00022729"/>
    </source>
</evidence>
<feature type="signal peptide" evidence="12">
    <location>
        <begin position="1"/>
        <end position="33"/>
    </location>
</feature>
<dbReference type="PROSITE" id="PS01156">
    <property type="entry name" value="TONB_DEPENDENT_REC_2"/>
    <property type="match status" value="1"/>
</dbReference>
<feature type="domain" description="TonB-dependent receptor-like beta-barrel" evidence="13">
    <location>
        <begin position="336"/>
        <end position="829"/>
    </location>
</feature>
<evidence type="ECO:0000256" key="10">
    <source>
        <dbReference type="PROSITE-ProRule" id="PRU10144"/>
    </source>
</evidence>
<evidence type="ECO:0000256" key="9">
    <source>
        <dbReference type="PROSITE-ProRule" id="PRU01360"/>
    </source>
</evidence>
<dbReference type="InterPro" id="IPR010917">
    <property type="entry name" value="TonB_rcpt_CS"/>
</dbReference>
<dbReference type="KEGG" id="fes:HER31_08705"/>
<evidence type="ECO:0000256" key="1">
    <source>
        <dbReference type="ARBA" id="ARBA00004571"/>
    </source>
</evidence>
<evidence type="ECO:0000256" key="3">
    <source>
        <dbReference type="ARBA" id="ARBA00022452"/>
    </source>
</evidence>
<keyword evidence="5 12" id="KW-0732">Signal</keyword>
<dbReference type="CDD" id="cd01347">
    <property type="entry name" value="ligand_gated_channel"/>
    <property type="match status" value="1"/>
</dbReference>
<dbReference type="InterPro" id="IPR000531">
    <property type="entry name" value="Beta-barrel_TonB"/>
</dbReference>
<dbReference type="EMBL" id="CP051180">
    <property type="protein sequence ID" value="QIZ76948.1"/>
    <property type="molecule type" value="Genomic_DNA"/>
</dbReference>
<dbReference type="InterPro" id="IPR037066">
    <property type="entry name" value="Plug_dom_sf"/>
</dbReference>
<keyword evidence="3 9" id="KW-1134">Transmembrane beta strand</keyword>
<comment type="similarity">
    <text evidence="9 11">Belongs to the TonB-dependent receptor family.</text>
</comment>